<protein>
    <recommendedName>
        <fullName evidence="3">Lipoprotein</fullName>
    </recommendedName>
</protein>
<organism evidence="1 2">
    <name type="scientific">Flammeovirga pacifica</name>
    <dbReference type="NCBI Taxonomy" id="915059"/>
    <lineage>
        <taxon>Bacteria</taxon>
        <taxon>Pseudomonadati</taxon>
        <taxon>Bacteroidota</taxon>
        <taxon>Cytophagia</taxon>
        <taxon>Cytophagales</taxon>
        <taxon>Flammeovirgaceae</taxon>
        <taxon>Flammeovirga</taxon>
    </lineage>
</organism>
<name>A0A1S1YWN0_FLAPC</name>
<dbReference type="RefSeq" id="WP_044225498.1">
    <property type="nucleotide sequence ID" value="NZ_JRYR02000001.1"/>
</dbReference>
<reference evidence="1 2" key="1">
    <citation type="journal article" date="2012" name="Int. J. Syst. Evol. Microbiol.">
        <title>Flammeovirga pacifica sp. nov., isolated from deep-sea sediment.</title>
        <authorList>
            <person name="Xu H."/>
            <person name="Fu Y."/>
            <person name="Yang N."/>
            <person name="Ding Z."/>
            <person name="Lai Q."/>
            <person name="Zeng R."/>
        </authorList>
    </citation>
    <scope>NUCLEOTIDE SEQUENCE [LARGE SCALE GENOMIC DNA]</scope>
    <source>
        <strain evidence="2">DSM 24597 / LMG 26175 / WPAGA1</strain>
    </source>
</reference>
<dbReference type="Proteomes" id="UP000179797">
    <property type="component" value="Unassembled WGS sequence"/>
</dbReference>
<sequence>MRQKYIYIILVGLFLIACSIKQIHRTYIGNWFEKSLDFSESIMFHDDNNLFDFILEYKFIGSGGSDFRPKEFIWLRNSNNLFDFFEITKKIGLQRLMSKEQYNRILVEEDYWGNDWKDKSLNMIVDSLILTYNSKKDSGYYYTDFWKRRCSEQNDKIVLQILKQTDSFYNLDKIQFSDKINRNDLYELMLYNVELNETKDSLELRYLTINYFDYLKSNGLEHSSYNLIHETYLNRYVLDKRDSLLRTLNYDTIPEQKYWDTRNNASWIKTYMDNGP</sequence>
<gene>
    <name evidence="1" type="ORF">NH26_03190</name>
</gene>
<proteinExistence type="predicted"/>
<comment type="caution">
    <text evidence="1">The sequence shown here is derived from an EMBL/GenBank/DDBJ whole genome shotgun (WGS) entry which is preliminary data.</text>
</comment>
<keyword evidence="2" id="KW-1185">Reference proteome</keyword>
<dbReference type="AlphaFoldDB" id="A0A1S1YWN0"/>
<accession>A0A1S1YWN0</accession>
<evidence type="ECO:0000313" key="2">
    <source>
        <dbReference type="Proteomes" id="UP000179797"/>
    </source>
</evidence>
<evidence type="ECO:0000313" key="1">
    <source>
        <dbReference type="EMBL" id="OHX65421.1"/>
    </source>
</evidence>
<dbReference type="EMBL" id="JRYR02000001">
    <property type="protein sequence ID" value="OHX65421.1"/>
    <property type="molecule type" value="Genomic_DNA"/>
</dbReference>
<dbReference type="OrthoDB" id="1420631at2"/>
<dbReference type="PROSITE" id="PS51257">
    <property type="entry name" value="PROKAR_LIPOPROTEIN"/>
    <property type="match status" value="1"/>
</dbReference>
<evidence type="ECO:0008006" key="3">
    <source>
        <dbReference type="Google" id="ProtNLM"/>
    </source>
</evidence>